<dbReference type="EMBL" id="FOGB01000004">
    <property type="protein sequence ID" value="SEQ51259.1"/>
    <property type="molecule type" value="Genomic_DNA"/>
</dbReference>
<reference evidence="3" key="1">
    <citation type="submission" date="2016-10" db="EMBL/GenBank/DDBJ databases">
        <authorList>
            <person name="Varghese N."/>
            <person name="Submissions S."/>
        </authorList>
    </citation>
    <scope>NUCLEOTIDE SEQUENCE [LARGE SCALE GENOMIC DNA]</scope>
    <source>
        <strain evidence="3">DSM 18887</strain>
    </source>
</reference>
<evidence type="ECO:0000313" key="3">
    <source>
        <dbReference type="Proteomes" id="UP000198749"/>
    </source>
</evidence>
<accession>A0A1H9GMI8</accession>
<evidence type="ECO:0000259" key="1">
    <source>
        <dbReference type="Pfam" id="PF12973"/>
    </source>
</evidence>
<feature type="domain" description="ChrR-like cupin" evidence="1">
    <location>
        <begin position="103"/>
        <end position="197"/>
    </location>
</feature>
<dbReference type="InterPro" id="IPR041916">
    <property type="entry name" value="Anti_sigma_zinc_sf"/>
</dbReference>
<dbReference type="InterPro" id="IPR011051">
    <property type="entry name" value="RmlC_Cupin_sf"/>
</dbReference>
<dbReference type="STRING" id="355243.SAMN03080615_01773"/>
<dbReference type="InterPro" id="IPR014710">
    <property type="entry name" value="RmlC-like_jellyroll"/>
</dbReference>
<dbReference type="Pfam" id="PF12973">
    <property type="entry name" value="Cupin_7"/>
    <property type="match status" value="1"/>
</dbReference>
<dbReference type="InterPro" id="IPR025979">
    <property type="entry name" value="ChrR-like_cupin_dom"/>
</dbReference>
<dbReference type="OrthoDB" id="2988517at2"/>
<proteinExistence type="predicted"/>
<gene>
    <name evidence="2" type="ORF">SAMN03080615_01773</name>
</gene>
<dbReference type="InterPro" id="IPR012807">
    <property type="entry name" value="Anti-sigma_ChrR"/>
</dbReference>
<name>A0A1H9GMI8_9GAMM</name>
<dbReference type="NCBIfam" id="TIGR02451">
    <property type="entry name" value="anti_sig_ChrR"/>
    <property type="match status" value="1"/>
</dbReference>
<evidence type="ECO:0000313" key="2">
    <source>
        <dbReference type="EMBL" id="SEQ51259.1"/>
    </source>
</evidence>
<sequence length="217" mass="23763">MNINHHLDDATLISYSAGALSQGMALVVASHLSICPQCRERAEHSDAVGGALLESLEPETVADDMLASVLTQLDELPTKQESVPVTPIVMDPEIPAPLREYIHCPLDQLEWKRIVPGVAYYDMPWEGHGVSRLLRIAPGKAMLAHTHNGNELTMVLRGSFSDEVGRFCRGDVADLDDQIEHQPLVDSKVDCICLIATDAPLRFTTLFGKLVQPITGF</sequence>
<organism evidence="2 3">
    <name type="scientific">Amphritea atlantica</name>
    <dbReference type="NCBI Taxonomy" id="355243"/>
    <lineage>
        <taxon>Bacteria</taxon>
        <taxon>Pseudomonadati</taxon>
        <taxon>Pseudomonadota</taxon>
        <taxon>Gammaproteobacteria</taxon>
        <taxon>Oceanospirillales</taxon>
        <taxon>Oceanospirillaceae</taxon>
        <taxon>Amphritea</taxon>
    </lineage>
</organism>
<dbReference type="Proteomes" id="UP000198749">
    <property type="component" value="Unassembled WGS sequence"/>
</dbReference>
<dbReference type="Gene3D" id="2.60.120.10">
    <property type="entry name" value="Jelly Rolls"/>
    <property type="match status" value="1"/>
</dbReference>
<keyword evidence="3" id="KW-1185">Reference proteome</keyword>
<dbReference type="CDD" id="cd20301">
    <property type="entry name" value="cupin_ChrR"/>
    <property type="match status" value="1"/>
</dbReference>
<protein>
    <submittedName>
        <fullName evidence="2">Anti-ECFsigma factor, ChrR</fullName>
    </submittedName>
</protein>
<dbReference type="AlphaFoldDB" id="A0A1H9GMI8"/>
<dbReference type="Gene3D" id="1.10.10.1320">
    <property type="entry name" value="Anti-sigma factor, zinc-finger domain"/>
    <property type="match status" value="1"/>
</dbReference>
<dbReference type="RefSeq" id="WP_091357146.1">
    <property type="nucleotide sequence ID" value="NZ_AP025284.1"/>
</dbReference>
<dbReference type="SUPFAM" id="SSF51182">
    <property type="entry name" value="RmlC-like cupins"/>
    <property type="match status" value="1"/>
</dbReference>